<dbReference type="Proteomes" id="UP001234989">
    <property type="component" value="Chromosome 10"/>
</dbReference>
<proteinExistence type="predicted"/>
<reference evidence="1" key="1">
    <citation type="submission" date="2023-08" db="EMBL/GenBank/DDBJ databases">
        <title>A de novo genome assembly of Solanum verrucosum Schlechtendal, a Mexican diploid species geographically isolated from the other diploid A-genome species in potato relatives.</title>
        <authorList>
            <person name="Hosaka K."/>
        </authorList>
    </citation>
    <scope>NUCLEOTIDE SEQUENCE</scope>
    <source>
        <tissue evidence="1">Young leaves</tissue>
    </source>
</reference>
<keyword evidence="2" id="KW-1185">Reference proteome</keyword>
<dbReference type="PANTHER" id="PTHR36264:SF4">
    <property type="entry name" value="TF-B3 DOMAIN-CONTAINING PROTEIN"/>
    <property type="match status" value="1"/>
</dbReference>
<evidence type="ECO:0000313" key="2">
    <source>
        <dbReference type="Proteomes" id="UP001234989"/>
    </source>
</evidence>
<protein>
    <submittedName>
        <fullName evidence="1">Uncharacterized protein</fullName>
    </submittedName>
</protein>
<accession>A0AAF0USH6</accession>
<sequence length="102" mass="12147">MMMIPFFEMVKYILRYWTLDMAKVLENCCSVCVDMWDVNEGNISKMYEGRSVWIRKVYNDDLSLWCIKLFMDRGLGDGDEIRLYWDPSFSFLVFKLLSQVGS</sequence>
<dbReference type="AlphaFoldDB" id="A0AAF0USH6"/>
<evidence type="ECO:0000313" key="1">
    <source>
        <dbReference type="EMBL" id="WMV50949.1"/>
    </source>
</evidence>
<dbReference type="PANTHER" id="PTHR36264">
    <property type="entry name" value="SET DOMAIN-CONTAINING PROTEIN"/>
    <property type="match status" value="1"/>
</dbReference>
<organism evidence="1 2">
    <name type="scientific">Solanum verrucosum</name>
    <dbReference type="NCBI Taxonomy" id="315347"/>
    <lineage>
        <taxon>Eukaryota</taxon>
        <taxon>Viridiplantae</taxon>
        <taxon>Streptophyta</taxon>
        <taxon>Embryophyta</taxon>
        <taxon>Tracheophyta</taxon>
        <taxon>Spermatophyta</taxon>
        <taxon>Magnoliopsida</taxon>
        <taxon>eudicotyledons</taxon>
        <taxon>Gunneridae</taxon>
        <taxon>Pentapetalae</taxon>
        <taxon>asterids</taxon>
        <taxon>lamiids</taxon>
        <taxon>Solanales</taxon>
        <taxon>Solanaceae</taxon>
        <taxon>Solanoideae</taxon>
        <taxon>Solaneae</taxon>
        <taxon>Solanum</taxon>
    </lineage>
</organism>
<gene>
    <name evidence="1" type="ORF">MTR67_044334</name>
</gene>
<dbReference type="EMBL" id="CP133621">
    <property type="protein sequence ID" value="WMV50949.1"/>
    <property type="molecule type" value="Genomic_DNA"/>
</dbReference>
<name>A0AAF0USH6_SOLVR</name>